<reference evidence="1 2" key="1">
    <citation type="submission" date="2015-01" db="EMBL/GenBank/DDBJ databases">
        <title>Evolution of Trichinella species and genotypes.</title>
        <authorList>
            <person name="Korhonen P.K."/>
            <person name="Edoardo P."/>
            <person name="Giuseppe L.R."/>
            <person name="Gasser R.B."/>
        </authorList>
    </citation>
    <scope>NUCLEOTIDE SEQUENCE [LARGE SCALE GENOMIC DNA]</scope>
    <source>
        <strain evidence="1">ISS37</strain>
    </source>
</reference>
<gene>
    <name evidence="1" type="ORF">T07_9627</name>
</gene>
<dbReference type="Proteomes" id="UP000054630">
    <property type="component" value="Unassembled WGS sequence"/>
</dbReference>
<evidence type="ECO:0000313" key="2">
    <source>
        <dbReference type="Proteomes" id="UP000054630"/>
    </source>
</evidence>
<dbReference type="AlphaFoldDB" id="A0A0V0S060"/>
<keyword evidence="2" id="KW-1185">Reference proteome</keyword>
<organism evidence="1 2">
    <name type="scientific">Trichinella nelsoni</name>
    <dbReference type="NCBI Taxonomy" id="6336"/>
    <lineage>
        <taxon>Eukaryota</taxon>
        <taxon>Metazoa</taxon>
        <taxon>Ecdysozoa</taxon>
        <taxon>Nematoda</taxon>
        <taxon>Enoplea</taxon>
        <taxon>Dorylaimia</taxon>
        <taxon>Trichinellida</taxon>
        <taxon>Trichinellidae</taxon>
        <taxon>Trichinella</taxon>
    </lineage>
</organism>
<comment type="caution">
    <text evidence="1">The sequence shown here is derived from an EMBL/GenBank/DDBJ whole genome shotgun (WGS) entry which is preliminary data.</text>
</comment>
<dbReference type="EMBL" id="JYDL01000053">
    <property type="protein sequence ID" value="KRX20039.1"/>
    <property type="molecule type" value="Genomic_DNA"/>
</dbReference>
<proteinExistence type="predicted"/>
<evidence type="ECO:0000313" key="1">
    <source>
        <dbReference type="EMBL" id="KRX20039.1"/>
    </source>
</evidence>
<sequence length="109" mass="12660">MLVCIRAGNHRSYRSLNIIGQCPETCVCSSLDMSASRATVFRTFMNNTSGRRLESRSLNYLHSVKQMRKEYFSTNMFQNFKTGDCTHHVVISEMDQQQHAVKHKKKNKE</sequence>
<accession>A0A0V0S060</accession>
<name>A0A0V0S060_9BILA</name>
<protein>
    <submittedName>
        <fullName evidence="1">Uncharacterized protein</fullName>
    </submittedName>
</protein>